<comment type="caution">
    <text evidence="1">The sequence shown here is derived from an EMBL/GenBank/DDBJ whole genome shotgun (WGS) entry which is preliminary data.</text>
</comment>
<dbReference type="EMBL" id="MU276031">
    <property type="protein sequence ID" value="KAI0043155.1"/>
    <property type="molecule type" value="Genomic_DNA"/>
</dbReference>
<accession>A0ACB8RHS3</accession>
<evidence type="ECO:0000313" key="2">
    <source>
        <dbReference type="Proteomes" id="UP000814033"/>
    </source>
</evidence>
<reference evidence="1" key="2">
    <citation type="journal article" date="2022" name="New Phytol.">
        <title>Evolutionary transition to the ectomycorrhizal habit in the genomes of a hyperdiverse lineage of mushroom-forming fungi.</title>
        <authorList>
            <person name="Looney B."/>
            <person name="Miyauchi S."/>
            <person name="Morin E."/>
            <person name="Drula E."/>
            <person name="Courty P.E."/>
            <person name="Kohler A."/>
            <person name="Kuo A."/>
            <person name="LaButti K."/>
            <person name="Pangilinan J."/>
            <person name="Lipzen A."/>
            <person name="Riley R."/>
            <person name="Andreopoulos W."/>
            <person name="He G."/>
            <person name="Johnson J."/>
            <person name="Nolan M."/>
            <person name="Tritt A."/>
            <person name="Barry K.W."/>
            <person name="Grigoriev I.V."/>
            <person name="Nagy L.G."/>
            <person name="Hibbett D."/>
            <person name="Henrissat B."/>
            <person name="Matheny P.B."/>
            <person name="Labbe J."/>
            <person name="Martin F.M."/>
        </authorList>
    </citation>
    <scope>NUCLEOTIDE SEQUENCE</scope>
    <source>
        <strain evidence="1">FP105234-sp</strain>
    </source>
</reference>
<reference evidence="1" key="1">
    <citation type="submission" date="2021-02" db="EMBL/GenBank/DDBJ databases">
        <authorList>
            <consortium name="DOE Joint Genome Institute"/>
            <person name="Ahrendt S."/>
            <person name="Looney B.P."/>
            <person name="Miyauchi S."/>
            <person name="Morin E."/>
            <person name="Drula E."/>
            <person name="Courty P.E."/>
            <person name="Chicoki N."/>
            <person name="Fauchery L."/>
            <person name="Kohler A."/>
            <person name="Kuo A."/>
            <person name="Labutti K."/>
            <person name="Pangilinan J."/>
            <person name="Lipzen A."/>
            <person name="Riley R."/>
            <person name="Andreopoulos W."/>
            <person name="He G."/>
            <person name="Johnson J."/>
            <person name="Barry K.W."/>
            <person name="Grigoriev I.V."/>
            <person name="Nagy L."/>
            <person name="Hibbett D."/>
            <person name="Henrissat B."/>
            <person name="Matheny P.B."/>
            <person name="Labbe J."/>
            <person name="Martin F."/>
        </authorList>
    </citation>
    <scope>NUCLEOTIDE SEQUENCE</scope>
    <source>
        <strain evidence="1">FP105234-sp</strain>
    </source>
</reference>
<sequence length="223" mass="25278">MGKVLLEEMAYVRNLPSSLKIPEPSKDSACDHDWLLFQKLHDHLSTSWGNSNAIISLEDILSAAPHFPIEARDIIRDISSEKRKWKAAVKNIPGSLSSISANNFGANILKRDKESTDQFKDILKVFQKSMDAGTLKEAATRRFVKVIPECIRIACQKRVSLNRAYHEVAKLGYPNLSKTVSEYEDAVYAAQVLESLVLWSDIWHKEAQKASKRNRSDLLSLRR</sequence>
<gene>
    <name evidence="1" type="ORF">FA95DRAFT_1563635</name>
</gene>
<organism evidence="1 2">
    <name type="scientific">Auriscalpium vulgare</name>
    <dbReference type="NCBI Taxonomy" id="40419"/>
    <lineage>
        <taxon>Eukaryota</taxon>
        <taxon>Fungi</taxon>
        <taxon>Dikarya</taxon>
        <taxon>Basidiomycota</taxon>
        <taxon>Agaricomycotina</taxon>
        <taxon>Agaricomycetes</taxon>
        <taxon>Russulales</taxon>
        <taxon>Auriscalpiaceae</taxon>
        <taxon>Auriscalpium</taxon>
    </lineage>
</organism>
<evidence type="ECO:0000313" key="1">
    <source>
        <dbReference type="EMBL" id="KAI0043155.1"/>
    </source>
</evidence>
<keyword evidence="2" id="KW-1185">Reference proteome</keyword>
<proteinExistence type="predicted"/>
<protein>
    <submittedName>
        <fullName evidence="1">Uncharacterized protein</fullName>
    </submittedName>
</protein>
<name>A0ACB8RHS3_9AGAM</name>
<dbReference type="Proteomes" id="UP000814033">
    <property type="component" value="Unassembled WGS sequence"/>
</dbReference>